<feature type="compositionally biased region" description="Polar residues" evidence="1">
    <location>
        <begin position="101"/>
        <end position="111"/>
    </location>
</feature>
<evidence type="ECO:0000313" key="3">
    <source>
        <dbReference type="Proteomes" id="UP000184330"/>
    </source>
</evidence>
<dbReference type="AlphaFoldDB" id="A0A1L7XEM9"/>
<feature type="compositionally biased region" description="Basic and acidic residues" evidence="1">
    <location>
        <begin position="27"/>
        <end position="49"/>
    </location>
</feature>
<name>A0A1L7XEM9_9HELO</name>
<feature type="region of interest" description="Disordered" evidence="1">
    <location>
        <begin position="74"/>
        <end position="113"/>
    </location>
</feature>
<feature type="region of interest" description="Disordered" evidence="1">
    <location>
        <begin position="1"/>
        <end position="49"/>
    </location>
</feature>
<protein>
    <submittedName>
        <fullName evidence="2">Uncharacterized protein</fullName>
    </submittedName>
</protein>
<proteinExistence type="predicted"/>
<dbReference type="Proteomes" id="UP000184330">
    <property type="component" value="Unassembled WGS sequence"/>
</dbReference>
<sequence length="175" mass="18998">MPRPLGALATGMHDHDDEPMTVTATKEGGEKAERKREDEQPVERGPYRPYERKNLDDLLTFVCSACSCGRVLAAADPGGKPRTERHTTNSNASATASTATLPKSTMLSGPSKTHFMAPERPNCCSAPSPAFGPQILHPTLARCPPRAPTSVRLCGVLTSNWRNKVPWLFLVPPPR</sequence>
<keyword evidence="3" id="KW-1185">Reference proteome</keyword>
<evidence type="ECO:0000313" key="2">
    <source>
        <dbReference type="EMBL" id="CZR63482.1"/>
    </source>
</evidence>
<gene>
    <name evidence="2" type="ORF">PAC_13379</name>
</gene>
<evidence type="ECO:0000256" key="1">
    <source>
        <dbReference type="SAM" id="MobiDB-lite"/>
    </source>
</evidence>
<feature type="compositionally biased region" description="Low complexity" evidence="1">
    <location>
        <begin position="88"/>
        <end position="100"/>
    </location>
</feature>
<organism evidence="2 3">
    <name type="scientific">Phialocephala subalpina</name>
    <dbReference type="NCBI Taxonomy" id="576137"/>
    <lineage>
        <taxon>Eukaryota</taxon>
        <taxon>Fungi</taxon>
        <taxon>Dikarya</taxon>
        <taxon>Ascomycota</taxon>
        <taxon>Pezizomycotina</taxon>
        <taxon>Leotiomycetes</taxon>
        <taxon>Helotiales</taxon>
        <taxon>Mollisiaceae</taxon>
        <taxon>Phialocephala</taxon>
        <taxon>Phialocephala fortinii species complex</taxon>
    </lineage>
</organism>
<reference evidence="2 3" key="1">
    <citation type="submission" date="2016-03" db="EMBL/GenBank/DDBJ databases">
        <authorList>
            <person name="Ploux O."/>
        </authorList>
    </citation>
    <scope>NUCLEOTIDE SEQUENCE [LARGE SCALE GENOMIC DNA]</scope>
    <source>
        <strain evidence="2 3">UAMH 11012</strain>
    </source>
</reference>
<dbReference type="EMBL" id="FJOG01000023">
    <property type="protein sequence ID" value="CZR63482.1"/>
    <property type="molecule type" value="Genomic_DNA"/>
</dbReference>
<accession>A0A1L7XEM9</accession>